<dbReference type="RefSeq" id="WP_164470361.1">
    <property type="nucleotide sequence ID" value="NZ_CP033898.1"/>
</dbReference>
<dbReference type="GO" id="GO:0006281">
    <property type="term" value="P:DNA repair"/>
    <property type="evidence" value="ECO:0007669"/>
    <property type="project" value="InterPro"/>
</dbReference>
<keyword evidence="2" id="KW-1185">Reference proteome</keyword>
<dbReference type="InterPro" id="IPR036614">
    <property type="entry name" value="RusA-like_sf"/>
</dbReference>
<dbReference type="InterPro" id="IPR008822">
    <property type="entry name" value="Endonuclease_RusA-like"/>
</dbReference>
<dbReference type="AlphaFoldDB" id="A0A3G6ISV4"/>
<protein>
    <submittedName>
        <fullName evidence="1">Endodeoxyribonuclease RusA</fullName>
    </submittedName>
</protein>
<dbReference type="KEGG" id="cpso:CPPEL_02955"/>
<name>A0A3G6ISV4_9CORY</name>
<dbReference type="Pfam" id="PF05866">
    <property type="entry name" value="RusA"/>
    <property type="match status" value="1"/>
</dbReference>
<organism evidence="1 2">
    <name type="scientific">Corynebacterium pseudopelargi</name>
    <dbReference type="NCBI Taxonomy" id="2080757"/>
    <lineage>
        <taxon>Bacteria</taxon>
        <taxon>Bacillati</taxon>
        <taxon>Actinomycetota</taxon>
        <taxon>Actinomycetes</taxon>
        <taxon>Mycobacteriales</taxon>
        <taxon>Corynebacteriaceae</taxon>
        <taxon>Corynebacterium</taxon>
    </lineage>
</organism>
<accession>A0A3G6ISV4</accession>
<sequence>MIIITVEGTPAPQGSKKHVGHGRMVESSKKLPAWRTALIQACREQYHGPPLDCPVMVTGTVWMPRPKRPRFQHPAVMPDLDKIQRAIGDALQYGGIVKDDARITHWNIQKTYETPTHAPGAQLTIQEIT</sequence>
<dbReference type="SUPFAM" id="SSF103084">
    <property type="entry name" value="Holliday junction resolvase RusA"/>
    <property type="match status" value="1"/>
</dbReference>
<dbReference type="GO" id="GO:0000287">
    <property type="term" value="F:magnesium ion binding"/>
    <property type="evidence" value="ECO:0007669"/>
    <property type="project" value="InterPro"/>
</dbReference>
<gene>
    <name evidence="1" type="ORF">CPPEL_02955</name>
</gene>
<proteinExistence type="predicted"/>
<dbReference type="Proteomes" id="UP000271426">
    <property type="component" value="Chromosome"/>
</dbReference>
<dbReference type="Gene3D" id="3.30.1330.70">
    <property type="entry name" value="Holliday junction resolvase RusA"/>
    <property type="match status" value="1"/>
</dbReference>
<dbReference type="EMBL" id="CP033898">
    <property type="protein sequence ID" value="AZA08722.1"/>
    <property type="molecule type" value="Genomic_DNA"/>
</dbReference>
<evidence type="ECO:0000313" key="2">
    <source>
        <dbReference type="Proteomes" id="UP000271426"/>
    </source>
</evidence>
<evidence type="ECO:0000313" key="1">
    <source>
        <dbReference type="EMBL" id="AZA08722.1"/>
    </source>
</evidence>
<reference evidence="1 2" key="1">
    <citation type="submission" date="2018-11" db="EMBL/GenBank/DDBJ databases">
        <authorList>
            <person name="Kleinhagauer T."/>
            <person name="Glaeser S.P."/>
            <person name="Spergser J."/>
            <person name="Ruckert C."/>
            <person name="Kaempfer P."/>
            <person name="Busse H.-J."/>
        </authorList>
    </citation>
    <scope>NUCLEOTIDE SEQUENCE [LARGE SCALE GENOMIC DNA]</scope>
    <source>
        <strain evidence="1 2">812CH</strain>
    </source>
</reference>
<dbReference type="GO" id="GO:0006310">
    <property type="term" value="P:DNA recombination"/>
    <property type="evidence" value="ECO:0007669"/>
    <property type="project" value="InterPro"/>
</dbReference>